<feature type="signal peptide" evidence="2">
    <location>
        <begin position="1"/>
        <end position="20"/>
    </location>
</feature>
<keyword evidence="1 2" id="KW-0732">Signal</keyword>
<dbReference type="InterPro" id="IPR049712">
    <property type="entry name" value="Poly_export"/>
</dbReference>
<accession>A0AAF0CQ98</accession>
<dbReference type="KEGG" id="slom:PXH66_04380"/>
<sequence length="200" mass="21294">MPLRSFRISCRVVFASVVLALTGCETTSVTGGATNPKIPEASSSALLRPGDSLGIALQGIPDPSAHNVQIDDQGLISLPFVGGVQAAGLTASDLSAQIRQTYVAQNFYRTIDVSVTVTERFVYVGGEVQRPGRIVWTPDLTMTKAIQAAGGFTLYARESAINVVREQAAYTLDARLAQRSPAEDPRLLPGDSIQVDRSAF</sequence>
<dbReference type="PANTHER" id="PTHR33619">
    <property type="entry name" value="POLYSACCHARIDE EXPORT PROTEIN GFCE-RELATED"/>
    <property type="match status" value="1"/>
</dbReference>
<evidence type="ECO:0000259" key="4">
    <source>
        <dbReference type="Pfam" id="PF10531"/>
    </source>
</evidence>
<feature type="chain" id="PRO_5042291996" evidence="2">
    <location>
        <begin position="21"/>
        <end position="200"/>
    </location>
</feature>
<proteinExistence type="predicted"/>
<dbReference type="PANTHER" id="PTHR33619:SF3">
    <property type="entry name" value="POLYSACCHARIDE EXPORT PROTEIN GFCE-RELATED"/>
    <property type="match status" value="1"/>
</dbReference>
<dbReference type="AlphaFoldDB" id="A0AAF0CQ98"/>
<feature type="domain" description="Polysaccharide export protein N-terminal" evidence="3">
    <location>
        <begin position="41"/>
        <end position="118"/>
    </location>
</feature>
<dbReference type="InterPro" id="IPR003715">
    <property type="entry name" value="Poly_export_N"/>
</dbReference>
<evidence type="ECO:0000256" key="1">
    <source>
        <dbReference type="ARBA" id="ARBA00022729"/>
    </source>
</evidence>
<evidence type="ECO:0000256" key="2">
    <source>
        <dbReference type="SAM" id="SignalP"/>
    </source>
</evidence>
<name>A0AAF0CQ98_9BACT</name>
<protein>
    <submittedName>
        <fullName evidence="5">Polysaccharide biosynthesis/export family protein</fullName>
    </submittedName>
</protein>
<dbReference type="RefSeq" id="WP_330932238.1">
    <property type="nucleotide sequence ID" value="NZ_CP119075.1"/>
</dbReference>
<dbReference type="Pfam" id="PF02563">
    <property type="entry name" value="Poly_export"/>
    <property type="match status" value="1"/>
</dbReference>
<keyword evidence="6" id="KW-1185">Reference proteome</keyword>
<evidence type="ECO:0000313" key="5">
    <source>
        <dbReference type="EMBL" id="WED66083.1"/>
    </source>
</evidence>
<dbReference type="PROSITE" id="PS51257">
    <property type="entry name" value="PROKAR_LIPOPROTEIN"/>
    <property type="match status" value="1"/>
</dbReference>
<dbReference type="Gene3D" id="3.10.560.10">
    <property type="entry name" value="Outer membrane lipoprotein wza domain like"/>
    <property type="match status" value="1"/>
</dbReference>
<feature type="domain" description="Soluble ligand binding" evidence="4">
    <location>
        <begin position="122"/>
        <end position="165"/>
    </location>
</feature>
<reference evidence="5" key="1">
    <citation type="submission" date="2023-03" db="EMBL/GenBank/DDBJ databases">
        <title>Lomoglobus Profundus gen. nov., sp. nov., a novel member of the phylum Verrucomicrobia, isolated from deep-marine sediment of South China Sea.</title>
        <authorList>
            <person name="Ahmad T."/>
            <person name="Ishaq S.E."/>
            <person name="Wang F."/>
        </authorList>
    </citation>
    <scope>NUCLEOTIDE SEQUENCE</scope>
    <source>
        <strain evidence="5">LMO-M01</strain>
    </source>
</reference>
<dbReference type="EMBL" id="CP119075">
    <property type="protein sequence ID" value="WED66083.1"/>
    <property type="molecule type" value="Genomic_DNA"/>
</dbReference>
<evidence type="ECO:0000313" key="6">
    <source>
        <dbReference type="Proteomes" id="UP001218638"/>
    </source>
</evidence>
<dbReference type="Pfam" id="PF10531">
    <property type="entry name" value="SLBB"/>
    <property type="match status" value="1"/>
</dbReference>
<dbReference type="GO" id="GO:0015159">
    <property type="term" value="F:polysaccharide transmembrane transporter activity"/>
    <property type="evidence" value="ECO:0007669"/>
    <property type="project" value="InterPro"/>
</dbReference>
<dbReference type="Proteomes" id="UP001218638">
    <property type="component" value="Chromosome"/>
</dbReference>
<organism evidence="5 6">
    <name type="scientific">Synoicihabitans lomoniglobus</name>
    <dbReference type="NCBI Taxonomy" id="2909285"/>
    <lineage>
        <taxon>Bacteria</taxon>
        <taxon>Pseudomonadati</taxon>
        <taxon>Verrucomicrobiota</taxon>
        <taxon>Opitutia</taxon>
        <taxon>Opitutales</taxon>
        <taxon>Opitutaceae</taxon>
        <taxon>Synoicihabitans</taxon>
    </lineage>
</organism>
<gene>
    <name evidence="5" type="ORF">PXH66_04380</name>
</gene>
<dbReference type="InterPro" id="IPR019554">
    <property type="entry name" value="Soluble_ligand-bd"/>
</dbReference>
<evidence type="ECO:0000259" key="3">
    <source>
        <dbReference type="Pfam" id="PF02563"/>
    </source>
</evidence>